<reference evidence="4" key="1">
    <citation type="submission" date="2022-09" db="EMBL/GenBank/DDBJ databases">
        <title>Novosphingobium sp. Nov., a polycyclic aromatic hydrocarbon-degrading bacterium isolated form mangrove sediments in HongKong.</title>
        <authorList>
            <person name="Hu Z."/>
        </authorList>
    </citation>
    <scope>NUCLEOTIDE SEQUENCE</scope>
    <source>
        <strain evidence="4">HK4-1</strain>
    </source>
</reference>
<dbReference type="Gene3D" id="3.40.50.720">
    <property type="entry name" value="NAD(P)-binding Rossmann-like Domain"/>
    <property type="match status" value="1"/>
</dbReference>
<dbReference type="PROSITE" id="PS00061">
    <property type="entry name" value="ADH_SHORT"/>
    <property type="match status" value="1"/>
</dbReference>
<accession>A0ABT2I3I1</accession>
<dbReference type="Proteomes" id="UP001165583">
    <property type="component" value="Unassembled WGS sequence"/>
</dbReference>
<evidence type="ECO:0000259" key="3">
    <source>
        <dbReference type="SMART" id="SM00822"/>
    </source>
</evidence>
<dbReference type="PRINTS" id="PR00081">
    <property type="entry name" value="GDHRDH"/>
</dbReference>
<evidence type="ECO:0000313" key="5">
    <source>
        <dbReference type="Proteomes" id="UP001165583"/>
    </source>
</evidence>
<keyword evidence="2" id="KW-0560">Oxidoreductase</keyword>
<dbReference type="InterPro" id="IPR036291">
    <property type="entry name" value="NAD(P)-bd_dom_sf"/>
</dbReference>
<dbReference type="InterPro" id="IPR002347">
    <property type="entry name" value="SDR_fam"/>
</dbReference>
<dbReference type="InterPro" id="IPR020904">
    <property type="entry name" value="Sc_DH/Rdtase_CS"/>
</dbReference>
<gene>
    <name evidence="4" type="ORF">NZK81_07375</name>
</gene>
<evidence type="ECO:0000313" key="4">
    <source>
        <dbReference type="EMBL" id="MCT2399364.1"/>
    </source>
</evidence>
<comment type="caution">
    <text evidence="4">The sequence shown here is derived from an EMBL/GenBank/DDBJ whole genome shotgun (WGS) entry which is preliminary data.</text>
</comment>
<dbReference type="SUPFAM" id="SSF51735">
    <property type="entry name" value="NAD(P)-binding Rossmann-fold domains"/>
    <property type="match status" value="1"/>
</dbReference>
<dbReference type="RefSeq" id="WP_260045434.1">
    <property type="nucleotide sequence ID" value="NZ_JANZXA010000004.1"/>
</dbReference>
<keyword evidence="5" id="KW-1185">Reference proteome</keyword>
<evidence type="ECO:0000256" key="1">
    <source>
        <dbReference type="ARBA" id="ARBA00006484"/>
    </source>
</evidence>
<comment type="similarity">
    <text evidence="1">Belongs to the short-chain dehydrogenases/reductases (SDR) family.</text>
</comment>
<dbReference type="InterPro" id="IPR057326">
    <property type="entry name" value="KR_dom"/>
</dbReference>
<evidence type="ECO:0000256" key="2">
    <source>
        <dbReference type="ARBA" id="ARBA00023002"/>
    </source>
</evidence>
<sequence>MEDKRNRIVITGGTSGIGRELVQLLATGNRLTVVGRHSERSEALLAEWPDIAFIEADLDTRNGPVAVREQVSSGPLHGLINCAAIQCTPHFTAPDFDFASIAREIAVNLTAPAELIALFLPDLLEARDPFVLNVNSGLAIVPKVDSAVYCATKAGLDSLSLSLRAQLSHTPVKVLQAFLPLVDTPMTRERGGAKLSPERAAREILAGIAQRRAIVDVGKVRWLRRIHRWAPGLAQRIIRQTG</sequence>
<feature type="domain" description="Ketoreductase" evidence="3">
    <location>
        <begin position="6"/>
        <end position="184"/>
    </location>
</feature>
<name>A0ABT2I3I1_9SPHN</name>
<organism evidence="4 5">
    <name type="scientific">Novosphingobium mangrovi</name>
    <name type="common">ex Huang et al. 2023</name>
    <dbReference type="NCBI Taxonomy" id="2976432"/>
    <lineage>
        <taxon>Bacteria</taxon>
        <taxon>Pseudomonadati</taxon>
        <taxon>Pseudomonadota</taxon>
        <taxon>Alphaproteobacteria</taxon>
        <taxon>Sphingomonadales</taxon>
        <taxon>Sphingomonadaceae</taxon>
        <taxon>Novosphingobium</taxon>
    </lineage>
</organism>
<dbReference type="SMART" id="SM00822">
    <property type="entry name" value="PKS_KR"/>
    <property type="match status" value="1"/>
</dbReference>
<dbReference type="EMBL" id="JANZXA010000004">
    <property type="protein sequence ID" value="MCT2399364.1"/>
    <property type="molecule type" value="Genomic_DNA"/>
</dbReference>
<dbReference type="PANTHER" id="PTHR44196:SF1">
    <property type="entry name" value="DEHYDROGENASE_REDUCTASE SDR FAMILY MEMBER 7B"/>
    <property type="match status" value="1"/>
</dbReference>
<dbReference type="PANTHER" id="PTHR44196">
    <property type="entry name" value="DEHYDROGENASE/REDUCTASE SDR FAMILY MEMBER 7B"/>
    <property type="match status" value="1"/>
</dbReference>
<protein>
    <submittedName>
        <fullName evidence="4">SDR family NAD(P)-dependent oxidoreductase</fullName>
    </submittedName>
</protein>
<dbReference type="Pfam" id="PF00106">
    <property type="entry name" value="adh_short"/>
    <property type="match status" value="1"/>
</dbReference>
<proteinExistence type="inferred from homology"/>